<dbReference type="EMBL" id="MPRJ01000073">
    <property type="protein sequence ID" value="OOZ35823.1"/>
    <property type="molecule type" value="Genomic_DNA"/>
</dbReference>
<dbReference type="InterPro" id="IPR050736">
    <property type="entry name" value="Sensor_HK_Regulatory"/>
</dbReference>
<dbReference type="EC" id="2.7.13.3" evidence="2"/>
<sequence length="97" mass="10826">MSHELRTPLNSIIGFTQLLVKNSRDTLAPPQQEQVAHINSSSQHLMALINDILDISRIESGKVHINLEPVYPGQHHSTGEAHRPQKRYLDNGPDGSE</sequence>
<dbReference type="CDD" id="cd00082">
    <property type="entry name" value="HisKA"/>
    <property type="match status" value="1"/>
</dbReference>
<feature type="region of interest" description="Disordered" evidence="6">
    <location>
        <begin position="69"/>
        <end position="97"/>
    </location>
</feature>
<protein>
    <recommendedName>
        <fullName evidence="2">histidine kinase</fullName>
        <ecNumber evidence="2">2.7.13.3</ecNumber>
    </recommendedName>
</protein>
<evidence type="ECO:0000256" key="3">
    <source>
        <dbReference type="ARBA" id="ARBA00022679"/>
    </source>
</evidence>
<evidence type="ECO:0000313" key="8">
    <source>
        <dbReference type="EMBL" id="OOZ35823.1"/>
    </source>
</evidence>
<keyword evidence="4" id="KW-0418">Kinase</keyword>
<evidence type="ECO:0000256" key="1">
    <source>
        <dbReference type="ARBA" id="ARBA00000085"/>
    </source>
</evidence>
<evidence type="ECO:0000256" key="5">
    <source>
        <dbReference type="ARBA" id="ARBA00023012"/>
    </source>
</evidence>
<dbReference type="Pfam" id="PF00512">
    <property type="entry name" value="HisKA"/>
    <property type="match status" value="1"/>
</dbReference>
<keyword evidence="9" id="KW-1185">Reference proteome</keyword>
<name>A0A1T2KSJ3_9GAMM</name>
<dbReference type="GO" id="GO:0000155">
    <property type="term" value="F:phosphorelay sensor kinase activity"/>
    <property type="evidence" value="ECO:0007669"/>
    <property type="project" value="InterPro"/>
</dbReference>
<feature type="domain" description="Signal transduction histidine kinase dimerisation/phosphoacceptor" evidence="7">
    <location>
        <begin position="1"/>
        <end position="61"/>
    </location>
</feature>
<dbReference type="AlphaFoldDB" id="A0A1T2KSJ3"/>
<dbReference type="Proteomes" id="UP000190896">
    <property type="component" value="Unassembled WGS sequence"/>
</dbReference>
<evidence type="ECO:0000259" key="7">
    <source>
        <dbReference type="SMART" id="SM00388"/>
    </source>
</evidence>
<accession>A0A1T2KSJ3</accession>
<dbReference type="InterPro" id="IPR036097">
    <property type="entry name" value="HisK_dim/P_sf"/>
</dbReference>
<reference evidence="8 9" key="1">
    <citation type="submission" date="2016-11" db="EMBL/GenBank/DDBJ databases">
        <title>Mixed transmission modes and dynamic genome evolution in an obligate animal-bacterial symbiosis.</title>
        <authorList>
            <person name="Russell S.L."/>
            <person name="Corbett-Detig R.B."/>
            <person name="Cavanaugh C.M."/>
        </authorList>
    </citation>
    <scope>NUCLEOTIDE SEQUENCE [LARGE SCALE GENOMIC DNA]</scope>
    <source>
        <strain evidence="8">Se-Cadez</strain>
    </source>
</reference>
<dbReference type="PANTHER" id="PTHR43711:SF26">
    <property type="entry name" value="SENSOR HISTIDINE KINASE RCSC"/>
    <property type="match status" value="1"/>
</dbReference>
<evidence type="ECO:0000313" key="9">
    <source>
        <dbReference type="Proteomes" id="UP000190896"/>
    </source>
</evidence>
<gene>
    <name evidence="8" type="ORF">BOW51_10090</name>
</gene>
<organism evidence="8 9">
    <name type="scientific">Solemya velesiana gill symbiont</name>
    <dbReference type="NCBI Taxonomy" id="1918948"/>
    <lineage>
        <taxon>Bacteria</taxon>
        <taxon>Pseudomonadati</taxon>
        <taxon>Pseudomonadota</taxon>
        <taxon>Gammaproteobacteria</taxon>
        <taxon>sulfur-oxidizing symbionts</taxon>
    </lineage>
</organism>
<evidence type="ECO:0000256" key="2">
    <source>
        <dbReference type="ARBA" id="ARBA00012438"/>
    </source>
</evidence>
<dbReference type="SMART" id="SM00388">
    <property type="entry name" value="HisKA"/>
    <property type="match status" value="1"/>
</dbReference>
<comment type="catalytic activity">
    <reaction evidence="1">
        <text>ATP + protein L-histidine = ADP + protein N-phospho-L-histidine.</text>
        <dbReference type="EC" id="2.7.13.3"/>
    </reaction>
</comment>
<evidence type="ECO:0000256" key="4">
    <source>
        <dbReference type="ARBA" id="ARBA00022777"/>
    </source>
</evidence>
<feature type="compositionally biased region" description="Basic and acidic residues" evidence="6">
    <location>
        <begin position="77"/>
        <end position="89"/>
    </location>
</feature>
<evidence type="ECO:0000256" key="6">
    <source>
        <dbReference type="SAM" id="MobiDB-lite"/>
    </source>
</evidence>
<dbReference type="InterPro" id="IPR003661">
    <property type="entry name" value="HisK_dim/P_dom"/>
</dbReference>
<keyword evidence="5" id="KW-0902">Two-component regulatory system</keyword>
<dbReference type="SUPFAM" id="SSF47384">
    <property type="entry name" value="Homodimeric domain of signal transducing histidine kinase"/>
    <property type="match status" value="1"/>
</dbReference>
<keyword evidence="3" id="KW-0808">Transferase</keyword>
<dbReference type="Gene3D" id="1.10.287.130">
    <property type="match status" value="1"/>
</dbReference>
<proteinExistence type="predicted"/>
<comment type="caution">
    <text evidence="8">The sequence shown here is derived from an EMBL/GenBank/DDBJ whole genome shotgun (WGS) entry which is preliminary data.</text>
</comment>
<dbReference type="PANTHER" id="PTHR43711">
    <property type="entry name" value="TWO-COMPONENT HISTIDINE KINASE"/>
    <property type="match status" value="1"/>
</dbReference>